<evidence type="ECO:0000313" key="1">
    <source>
        <dbReference type="EMBL" id="KAK2963822.1"/>
    </source>
</evidence>
<proteinExistence type="predicted"/>
<accession>A0ABQ9YJA5</accession>
<gene>
    <name evidence="1" type="ORF">BLNAU_1391</name>
</gene>
<organism evidence="1 2">
    <name type="scientific">Blattamonas nauphoetae</name>
    <dbReference type="NCBI Taxonomy" id="2049346"/>
    <lineage>
        <taxon>Eukaryota</taxon>
        <taxon>Metamonada</taxon>
        <taxon>Preaxostyla</taxon>
        <taxon>Oxymonadida</taxon>
        <taxon>Blattamonas</taxon>
    </lineage>
</organism>
<name>A0ABQ9YJA5_9EUKA</name>
<sequence>MSITLEEDHRFSTMIPVFWSIINRIDKLDGLTDTEADRVANILHYLQKYSDENLLYDLCPEVGRNSSTFFRCIQILLSLNFDQINVALVGLLAKLCRGRPRILFDVLQSNIFNEIMSLTEPDSHSLKHLTFHQDLLCTFDSLVSFCFKPNPEDIPVDQDQVSQWVHERTFDSLLQPSSSYLTFIAKSSNKFPNEVQQGFLSTLFVKLLFVTGLSPEHAHIVENSAVPPALLGILSRIQDPDVLAKNLHTLAVTFKEMRVIGREALPAGGYTASIMVHEGWEDYLEQWRFVIWRGSGRRNAMMMDILWLLSRVGGGVKGEVHFLFKTSGVNPGIC</sequence>
<dbReference type="Proteomes" id="UP001281761">
    <property type="component" value="Unassembled WGS sequence"/>
</dbReference>
<comment type="caution">
    <text evidence="1">The sequence shown here is derived from an EMBL/GenBank/DDBJ whole genome shotgun (WGS) entry which is preliminary data.</text>
</comment>
<evidence type="ECO:0000313" key="2">
    <source>
        <dbReference type="Proteomes" id="UP001281761"/>
    </source>
</evidence>
<keyword evidence="2" id="KW-1185">Reference proteome</keyword>
<protein>
    <submittedName>
        <fullName evidence="1">Uncharacterized protein</fullName>
    </submittedName>
</protein>
<reference evidence="1 2" key="1">
    <citation type="journal article" date="2022" name="bioRxiv">
        <title>Genomics of Preaxostyla Flagellates Illuminates Evolutionary Transitions and the Path Towards Mitochondrial Loss.</title>
        <authorList>
            <person name="Novak L.V.F."/>
            <person name="Treitli S.C."/>
            <person name="Pyrih J."/>
            <person name="Halakuc P."/>
            <person name="Pipaliya S.V."/>
            <person name="Vacek V."/>
            <person name="Brzon O."/>
            <person name="Soukal P."/>
            <person name="Eme L."/>
            <person name="Dacks J.B."/>
            <person name="Karnkowska A."/>
            <person name="Elias M."/>
            <person name="Hampl V."/>
        </authorList>
    </citation>
    <scope>NUCLEOTIDE SEQUENCE [LARGE SCALE GENOMIC DNA]</scope>
    <source>
        <strain evidence="1">NAU3</strain>
        <tissue evidence="1">Gut</tissue>
    </source>
</reference>
<dbReference type="EMBL" id="JARBJD010000005">
    <property type="protein sequence ID" value="KAK2963822.1"/>
    <property type="molecule type" value="Genomic_DNA"/>
</dbReference>